<evidence type="ECO:0000259" key="2">
    <source>
        <dbReference type="Pfam" id="PF01370"/>
    </source>
</evidence>
<evidence type="ECO:0000313" key="4">
    <source>
        <dbReference type="EMBL" id="SNT23089.1"/>
    </source>
</evidence>
<dbReference type="Pfam" id="PF08338">
    <property type="entry name" value="DUF1731"/>
    <property type="match status" value="1"/>
</dbReference>
<feature type="domain" description="NAD-dependent epimerase/dehydratase" evidence="2">
    <location>
        <begin position="3"/>
        <end position="211"/>
    </location>
</feature>
<dbReference type="EMBL" id="FZOW01000011">
    <property type="protein sequence ID" value="SNT23089.1"/>
    <property type="molecule type" value="Genomic_DNA"/>
</dbReference>
<dbReference type="NCBIfam" id="TIGR01777">
    <property type="entry name" value="yfcH"/>
    <property type="match status" value="1"/>
</dbReference>
<accession>A0A239L030</accession>
<dbReference type="InterPro" id="IPR010099">
    <property type="entry name" value="SDR39U1"/>
</dbReference>
<dbReference type="PANTHER" id="PTHR11092:SF0">
    <property type="entry name" value="EPIMERASE FAMILY PROTEIN SDR39U1"/>
    <property type="match status" value="1"/>
</dbReference>
<dbReference type="STRING" id="398843.A3K89_00725"/>
<evidence type="ECO:0000313" key="5">
    <source>
        <dbReference type="Proteomes" id="UP000198327"/>
    </source>
</evidence>
<dbReference type="RefSeq" id="WP_089249111.1">
    <property type="nucleotide sequence ID" value="NZ_FZOW01000011.1"/>
</dbReference>
<dbReference type="OrthoDB" id="9801773at2"/>
<dbReference type="Gene3D" id="3.40.50.720">
    <property type="entry name" value="NAD(P)-binding Rossmann-like Domain"/>
    <property type="match status" value="1"/>
</dbReference>
<gene>
    <name evidence="4" type="ORF">SAMN05421642_111201</name>
</gene>
<feature type="domain" description="DUF1731" evidence="3">
    <location>
        <begin position="246"/>
        <end position="292"/>
    </location>
</feature>
<organism evidence="4 5">
    <name type="scientific">Rhodococcoides kyotonense</name>
    <dbReference type="NCBI Taxonomy" id="398843"/>
    <lineage>
        <taxon>Bacteria</taxon>
        <taxon>Bacillati</taxon>
        <taxon>Actinomycetota</taxon>
        <taxon>Actinomycetes</taxon>
        <taxon>Mycobacteriales</taxon>
        <taxon>Nocardiaceae</taxon>
        <taxon>Rhodococcoides</taxon>
    </lineage>
</organism>
<dbReference type="AlphaFoldDB" id="A0A239L030"/>
<reference evidence="5" key="1">
    <citation type="submission" date="2017-06" db="EMBL/GenBank/DDBJ databases">
        <authorList>
            <person name="Varghese N."/>
            <person name="Submissions S."/>
        </authorList>
    </citation>
    <scope>NUCLEOTIDE SEQUENCE [LARGE SCALE GENOMIC DNA]</scope>
    <source>
        <strain evidence="5">JCM 23211</strain>
    </source>
</reference>
<evidence type="ECO:0008006" key="6">
    <source>
        <dbReference type="Google" id="ProtNLM"/>
    </source>
</evidence>
<keyword evidence="5" id="KW-1185">Reference proteome</keyword>
<dbReference type="InterPro" id="IPR036291">
    <property type="entry name" value="NAD(P)-bd_dom_sf"/>
</dbReference>
<sequence>MRVVIAGSSGLIGTALVASLRGKGHDVARLVRRAPAGPDEYQWDPPHGSLDERALRGTDAVVNLCGVGIGDKRWSGSYKQAIRDSRITPTEVLADACAAQSVPTLINASGVNFYGDTGDRVVDESAPVGSGFLAEVCRDWENATSAASSAGVRTITLRSGVVLSQRGGMLDKLRPLYLLALGGRLGSGRQYFPWISLDDEIGAIVHGIEHDAVSGPVNMVGPAPVTNAQFNSAMSRAVHRPAPWIVPGIVLRAGIGEFAQEAILTGPRAIPTVLEDTGYVFAHNTVGEALRAAVGR</sequence>
<dbReference type="CDD" id="cd05242">
    <property type="entry name" value="SDR_a8"/>
    <property type="match status" value="1"/>
</dbReference>
<comment type="similarity">
    <text evidence="1">Belongs to the NAD(P)-dependent epimerase/dehydratase family. SDR39U1 subfamily.</text>
</comment>
<protein>
    <recommendedName>
        <fullName evidence="6">TIGR01777 family protein</fullName>
    </recommendedName>
</protein>
<dbReference type="Proteomes" id="UP000198327">
    <property type="component" value="Unassembled WGS sequence"/>
</dbReference>
<evidence type="ECO:0000259" key="3">
    <source>
        <dbReference type="Pfam" id="PF08338"/>
    </source>
</evidence>
<dbReference type="PANTHER" id="PTHR11092">
    <property type="entry name" value="SUGAR NUCLEOTIDE EPIMERASE RELATED"/>
    <property type="match status" value="1"/>
</dbReference>
<dbReference type="SUPFAM" id="SSF51735">
    <property type="entry name" value="NAD(P)-binding Rossmann-fold domains"/>
    <property type="match status" value="1"/>
</dbReference>
<dbReference type="InterPro" id="IPR001509">
    <property type="entry name" value="Epimerase_deHydtase"/>
</dbReference>
<dbReference type="Pfam" id="PF01370">
    <property type="entry name" value="Epimerase"/>
    <property type="match status" value="1"/>
</dbReference>
<name>A0A239L030_9NOCA</name>
<evidence type="ECO:0000256" key="1">
    <source>
        <dbReference type="ARBA" id="ARBA00009353"/>
    </source>
</evidence>
<dbReference type="InterPro" id="IPR013549">
    <property type="entry name" value="DUF1731"/>
</dbReference>
<proteinExistence type="inferred from homology"/>